<comment type="function">
    <text evidence="7 9">Carrier of the growing fatty acid chain in fatty acid biosynthesis.</text>
</comment>
<dbReference type="NCBIfam" id="NF002148">
    <property type="entry name" value="PRK00982.1-2"/>
    <property type="match status" value="1"/>
</dbReference>
<keyword evidence="4 7" id="KW-0276">Fatty acid metabolism</keyword>
<dbReference type="GO" id="GO:0000035">
    <property type="term" value="F:acyl binding"/>
    <property type="evidence" value="ECO:0007669"/>
    <property type="project" value="TreeGrafter"/>
</dbReference>
<dbReference type="Proteomes" id="UP000823882">
    <property type="component" value="Unassembled WGS sequence"/>
</dbReference>
<dbReference type="PANTHER" id="PTHR20863:SF76">
    <property type="entry name" value="CARRIER DOMAIN-CONTAINING PROTEIN"/>
    <property type="match status" value="1"/>
</dbReference>
<evidence type="ECO:0000256" key="8">
    <source>
        <dbReference type="NCBIfam" id="TIGR00517"/>
    </source>
</evidence>
<dbReference type="GO" id="GO:0009245">
    <property type="term" value="P:lipid A biosynthetic process"/>
    <property type="evidence" value="ECO:0007669"/>
    <property type="project" value="TreeGrafter"/>
</dbReference>
<dbReference type="NCBIfam" id="NF002150">
    <property type="entry name" value="PRK00982.1-4"/>
    <property type="match status" value="1"/>
</dbReference>
<dbReference type="Gene3D" id="1.10.1200.10">
    <property type="entry name" value="ACP-like"/>
    <property type="match status" value="1"/>
</dbReference>
<dbReference type="HAMAP" id="MF_01217">
    <property type="entry name" value="Acyl_carrier"/>
    <property type="match status" value="1"/>
</dbReference>
<evidence type="ECO:0000256" key="6">
    <source>
        <dbReference type="ARBA" id="ARBA00023160"/>
    </source>
</evidence>
<keyword evidence="3 7" id="KW-0597">Phosphoprotein</keyword>
<feature type="modified residue" description="O-(pantetheine 4'-phosphoryl)serine" evidence="7">
    <location>
        <position position="35"/>
    </location>
</feature>
<comment type="PTM">
    <text evidence="7">4'-phosphopantetheine is transferred from CoA to a specific serine of apo-ACP by AcpS. This modification is essential for activity because fatty acids are bound in thioester linkage to the sulfhydryl of the prosthetic group.</text>
</comment>
<keyword evidence="7" id="KW-0963">Cytoplasm</keyword>
<name>A0A9D2NZ05_9FIRM</name>
<reference evidence="11" key="1">
    <citation type="journal article" date="2021" name="PeerJ">
        <title>Extensive microbial diversity within the chicken gut microbiome revealed by metagenomics and culture.</title>
        <authorList>
            <person name="Gilroy R."/>
            <person name="Ravi A."/>
            <person name="Getino M."/>
            <person name="Pursley I."/>
            <person name="Horton D.L."/>
            <person name="Alikhan N.F."/>
            <person name="Baker D."/>
            <person name="Gharbi K."/>
            <person name="Hall N."/>
            <person name="Watson M."/>
            <person name="Adriaenssens E.M."/>
            <person name="Foster-Nyarko E."/>
            <person name="Jarju S."/>
            <person name="Secka A."/>
            <person name="Antonio M."/>
            <person name="Oren A."/>
            <person name="Chaudhuri R.R."/>
            <person name="La Ragione R."/>
            <person name="Hildebrand F."/>
            <person name="Pallen M.J."/>
        </authorList>
    </citation>
    <scope>NUCLEOTIDE SEQUENCE</scope>
    <source>
        <strain evidence="11">CHK186-1790</strain>
    </source>
</reference>
<dbReference type="GO" id="GO:0000036">
    <property type="term" value="F:acyl carrier activity"/>
    <property type="evidence" value="ECO:0007669"/>
    <property type="project" value="UniProtKB-UniRule"/>
</dbReference>
<comment type="caution">
    <text evidence="11">The sequence shown here is derived from an EMBL/GenBank/DDBJ whole genome shotgun (WGS) entry which is preliminary data.</text>
</comment>
<evidence type="ECO:0000256" key="4">
    <source>
        <dbReference type="ARBA" id="ARBA00022832"/>
    </source>
</evidence>
<dbReference type="SUPFAM" id="SSF47336">
    <property type="entry name" value="ACP-like"/>
    <property type="match status" value="1"/>
</dbReference>
<comment type="pathway">
    <text evidence="7 9">Lipid metabolism; fatty acid biosynthesis.</text>
</comment>
<keyword evidence="1 7" id="KW-0596">Phosphopantetheine</keyword>
<evidence type="ECO:0000313" key="11">
    <source>
        <dbReference type="EMBL" id="HJC41301.1"/>
    </source>
</evidence>
<evidence type="ECO:0000313" key="12">
    <source>
        <dbReference type="Proteomes" id="UP000823882"/>
    </source>
</evidence>
<dbReference type="EMBL" id="DWWJ01000124">
    <property type="protein sequence ID" value="HJC41301.1"/>
    <property type="molecule type" value="Genomic_DNA"/>
</dbReference>
<dbReference type="GO" id="GO:0005829">
    <property type="term" value="C:cytosol"/>
    <property type="evidence" value="ECO:0007669"/>
    <property type="project" value="TreeGrafter"/>
</dbReference>
<evidence type="ECO:0000256" key="3">
    <source>
        <dbReference type="ARBA" id="ARBA00022553"/>
    </source>
</evidence>
<dbReference type="InterPro" id="IPR009081">
    <property type="entry name" value="PP-bd_ACP"/>
</dbReference>
<dbReference type="PROSITE" id="PS50075">
    <property type="entry name" value="CARRIER"/>
    <property type="match status" value="1"/>
</dbReference>
<feature type="domain" description="Carrier" evidence="10">
    <location>
        <begin position="1"/>
        <end position="75"/>
    </location>
</feature>
<evidence type="ECO:0000256" key="7">
    <source>
        <dbReference type="HAMAP-Rule" id="MF_01217"/>
    </source>
</evidence>
<accession>A0A9D2NZ05</accession>
<dbReference type="InterPro" id="IPR036736">
    <property type="entry name" value="ACP-like_sf"/>
</dbReference>
<dbReference type="Pfam" id="PF00550">
    <property type="entry name" value="PP-binding"/>
    <property type="match status" value="1"/>
</dbReference>
<comment type="subcellular location">
    <subcellularLocation>
        <location evidence="7">Cytoplasm</location>
    </subcellularLocation>
</comment>
<dbReference type="NCBIfam" id="TIGR00517">
    <property type="entry name" value="acyl_carrier"/>
    <property type="match status" value="1"/>
</dbReference>
<evidence type="ECO:0000256" key="9">
    <source>
        <dbReference type="RuleBase" id="RU003545"/>
    </source>
</evidence>
<organism evidence="11 12">
    <name type="scientific">Candidatus Intestinimonas pullistercoris</name>
    <dbReference type="NCBI Taxonomy" id="2838623"/>
    <lineage>
        <taxon>Bacteria</taxon>
        <taxon>Bacillati</taxon>
        <taxon>Bacillota</taxon>
        <taxon>Clostridia</taxon>
        <taxon>Eubacteriales</taxon>
        <taxon>Intestinimonas</taxon>
    </lineage>
</organism>
<evidence type="ECO:0000259" key="10">
    <source>
        <dbReference type="PROSITE" id="PS50075"/>
    </source>
</evidence>
<dbReference type="AlphaFoldDB" id="A0A9D2NZ05"/>
<evidence type="ECO:0000256" key="5">
    <source>
        <dbReference type="ARBA" id="ARBA00023098"/>
    </source>
</evidence>
<reference evidence="11" key="2">
    <citation type="submission" date="2021-04" db="EMBL/GenBank/DDBJ databases">
        <authorList>
            <person name="Gilroy R."/>
        </authorList>
    </citation>
    <scope>NUCLEOTIDE SEQUENCE</scope>
    <source>
        <strain evidence="11">CHK186-1790</strain>
    </source>
</reference>
<keyword evidence="6 7" id="KW-0275">Fatty acid biosynthesis</keyword>
<keyword evidence="5 7" id="KW-0443">Lipid metabolism</keyword>
<comment type="PTM">
    <text evidence="9">4'-phosphopantetheine is transferred from CoA to a specific serine of apo-ACP by acpS.</text>
</comment>
<evidence type="ECO:0000256" key="1">
    <source>
        <dbReference type="ARBA" id="ARBA00022450"/>
    </source>
</evidence>
<gene>
    <name evidence="7 11" type="primary">acpP</name>
    <name evidence="11" type="ORF">H9701_07095</name>
</gene>
<sequence length="76" mass="8536">MMFEQVKNVIVDTLSCDAEAVTMEARLVEDLEADSLDAVELNMALEDALGFSIEDEELQNMKTVGDIVRYLEAHQE</sequence>
<dbReference type="InterPro" id="IPR003231">
    <property type="entry name" value="ACP"/>
</dbReference>
<keyword evidence="2 7" id="KW-0444">Lipid biosynthesis</keyword>
<comment type="similarity">
    <text evidence="7">Belongs to the acyl carrier protein (ACP) family.</text>
</comment>
<evidence type="ECO:0000256" key="2">
    <source>
        <dbReference type="ARBA" id="ARBA00022516"/>
    </source>
</evidence>
<dbReference type="PANTHER" id="PTHR20863">
    <property type="entry name" value="ACYL CARRIER PROTEIN"/>
    <property type="match status" value="1"/>
</dbReference>
<dbReference type="GO" id="GO:0016020">
    <property type="term" value="C:membrane"/>
    <property type="evidence" value="ECO:0007669"/>
    <property type="project" value="GOC"/>
</dbReference>
<protein>
    <recommendedName>
        <fullName evidence="7 8">Acyl carrier protein</fullName>
        <shortName evidence="7">ACP</shortName>
    </recommendedName>
</protein>
<proteinExistence type="inferred from homology"/>